<reference evidence="2" key="1">
    <citation type="submission" date="2021-02" db="EMBL/GenBank/DDBJ databases">
        <authorList>
            <person name="Nowell W R."/>
        </authorList>
    </citation>
    <scope>NUCLEOTIDE SEQUENCE</scope>
</reference>
<evidence type="ECO:0000313" key="2">
    <source>
        <dbReference type="EMBL" id="CAF1453359.1"/>
    </source>
</evidence>
<proteinExistence type="predicted"/>
<sequence>MPGSSVELSTKIINHLKYTYGIDDSNAHTIYNEATNLYHELLAMIDLSPLRTTDNKILSSLIIIICEYYDFGEISGLFLPMIMYIITFCQNTEAEYYFLQWIGTTKVFLQINFNISQFTSFRDLLKSLQNNTDSMEEQMNKKGTHEQQQEIKEFRTKFNSFLNENGLILSDESEDDQEDDDGPKDDDPKDDDNDQKKDNDDD</sequence>
<feature type="region of interest" description="Disordered" evidence="1">
    <location>
        <begin position="168"/>
        <end position="202"/>
    </location>
</feature>
<evidence type="ECO:0000313" key="4">
    <source>
        <dbReference type="Proteomes" id="UP000663889"/>
    </source>
</evidence>
<protein>
    <submittedName>
        <fullName evidence="2">Uncharacterized protein</fullName>
    </submittedName>
</protein>
<evidence type="ECO:0000313" key="3">
    <source>
        <dbReference type="EMBL" id="CAF4101412.1"/>
    </source>
</evidence>
<dbReference type="Proteomes" id="UP000663874">
    <property type="component" value="Unassembled WGS sequence"/>
</dbReference>
<comment type="caution">
    <text evidence="2">The sequence shown here is derived from an EMBL/GenBank/DDBJ whole genome shotgun (WGS) entry which is preliminary data.</text>
</comment>
<accession>A0A815PR11</accession>
<dbReference type="AlphaFoldDB" id="A0A815PR11"/>
<evidence type="ECO:0000256" key="1">
    <source>
        <dbReference type="SAM" id="MobiDB-lite"/>
    </source>
</evidence>
<organism evidence="2 4">
    <name type="scientific">Rotaria sordida</name>
    <dbReference type="NCBI Taxonomy" id="392033"/>
    <lineage>
        <taxon>Eukaryota</taxon>
        <taxon>Metazoa</taxon>
        <taxon>Spiralia</taxon>
        <taxon>Gnathifera</taxon>
        <taxon>Rotifera</taxon>
        <taxon>Eurotatoria</taxon>
        <taxon>Bdelloidea</taxon>
        <taxon>Philodinida</taxon>
        <taxon>Philodinidae</taxon>
        <taxon>Rotaria</taxon>
    </lineage>
</organism>
<name>A0A815PR11_9BILA</name>
<dbReference type="EMBL" id="CAJOBE010010153">
    <property type="protein sequence ID" value="CAF4101412.1"/>
    <property type="molecule type" value="Genomic_DNA"/>
</dbReference>
<feature type="compositionally biased region" description="Acidic residues" evidence="1">
    <location>
        <begin position="171"/>
        <end position="193"/>
    </location>
</feature>
<gene>
    <name evidence="3" type="ORF">FNK824_LOCUS31413</name>
    <name evidence="2" type="ORF">SEV965_LOCUS33801</name>
</gene>
<dbReference type="Proteomes" id="UP000663889">
    <property type="component" value="Unassembled WGS sequence"/>
</dbReference>
<dbReference type="EMBL" id="CAJNOU010004745">
    <property type="protein sequence ID" value="CAF1453359.1"/>
    <property type="molecule type" value="Genomic_DNA"/>
</dbReference>